<evidence type="ECO:0000313" key="2">
    <source>
        <dbReference type="EMBL" id="HDD53008.1"/>
    </source>
</evidence>
<dbReference type="Proteomes" id="UP000885690">
    <property type="component" value="Unassembled WGS sequence"/>
</dbReference>
<dbReference type="PANTHER" id="PTHR46615:SF1">
    <property type="entry name" value="ARYLSULFATASE K"/>
    <property type="match status" value="1"/>
</dbReference>
<feature type="domain" description="Sulfatase N-terminal" evidence="1">
    <location>
        <begin position="3"/>
        <end position="90"/>
    </location>
</feature>
<proteinExistence type="predicted"/>
<feature type="non-terminal residue" evidence="2">
    <location>
        <position position="1"/>
    </location>
</feature>
<dbReference type="InterPro" id="IPR051849">
    <property type="entry name" value="GAG-degrading_sulfatase"/>
</dbReference>
<protein>
    <recommendedName>
        <fullName evidence="1">Sulfatase N-terminal domain-containing protein</fullName>
    </recommendedName>
</protein>
<evidence type="ECO:0000259" key="1">
    <source>
        <dbReference type="Pfam" id="PF00884"/>
    </source>
</evidence>
<dbReference type="GO" id="GO:0004065">
    <property type="term" value="F:arylsulfatase activity"/>
    <property type="evidence" value="ECO:0007669"/>
    <property type="project" value="TreeGrafter"/>
</dbReference>
<organism evidence="2">
    <name type="scientific">Thermosulfidibacter takaii</name>
    <dbReference type="NCBI Taxonomy" id="412593"/>
    <lineage>
        <taxon>Bacteria</taxon>
        <taxon>Pseudomonadati</taxon>
        <taxon>Thermosulfidibacterota</taxon>
        <taxon>Thermosulfidibacteria</taxon>
        <taxon>Thermosulfidibacterales</taxon>
        <taxon>Thermosulfidibacteraceae</taxon>
    </lineage>
</organism>
<gene>
    <name evidence="2" type="ORF">ENF32_02940</name>
</gene>
<dbReference type="Gene3D" id="3.40.720.10">
    <property type="entry name" value="Alkaline Phosphatase, subunit A"/>
    <property type="match status" value="1"/>
</dbReference>
<reference evidence="2" key="1">
    <citation type="journal article" date="2020" name="mSystems">
        <title>Genome- and Community-Level Interaction Insights into Carbon Utilization and Element Cycling Functions of Hydrothermarchaeota in Hydrothermal Sediment.</title>
        <authorList>
            <person name="Zhou Z."/>
            <person name="Liu Y."/>
            <person name="Xu W."/>
            <person name="Pan J."/>
            <person name="Luo Z.H."/>
            <person name="Li M."/>
        </authorList>
    </citation>
    <scope>NUCLEOTIDE SEQUENCE [LARGE SCALE GENOMIC DNA]</scope>
    <source>
        <strain evidence="2">HyVt-115</strain>
    </source>
</reference>
<comment type="caution">
    <text evidence="2">The sequence shown here is derived from an EMBL/GenBank/DDBJ whole genome shotgun (WGS) entry which is preliminary data.</text>
</comment>
<accession>A0A7C0U630</accession>
<dbReference type="InterPro" id="IPR000917">
    <property type="entry name" value="Sulfatase_N"/>
</dbReference>
<dbReference type="AlphaFoldDB" id="A0A7C0U630"/>
<dbReference type="PANTHER" id="PTHR46615">
    <property type="entry name" value="ARYLSULFATASE K"/>
    <property type="match status" value="1"/>
</dbReference>
<dbReference type="GO" id="GO:0015024">
    <property type="term" value="F:glucuronate-2-sulfatase activity"/>
    <property type="evidence" value="ECO:0007669"/>
    <property type="project" value="TreeGrafter"/>
</dbReference>
<dbReference type="EMBL" id="DQWS01000112">
    <property type="protein sequence ID" value="HDD53008.1"/>
    <property type="molecule type" value="Genomic_DNA"/>
</dbReference>
<name>A0A7C0U630_9BACT</name>
<dbReference type="InterPro" id="IPR017850">
    <property type="entry name" value="Alkaline_phosphatase_core_sf"/>
</dbReference>
<sequence length="214" mass="24800">SDLYDEEILYLDKVLKQLIDIWEDGIIFITSDHGDLHGEHGSYAHMFTTYNDLVHIPLLVKWPEDWNIQGEITRLCQINDIFATILDITDSPYPSPRSSASLLSNTDGKFAIVQSLDVNHKITRIKKYIPSLNPDRNMQPMMSIITRDLWKITQRMDGSTEIFDLNRDFYENQPLESPDPEKATLLKELLEFLKKELNYRPVPLKDGTEEGLFS</sequence>
<dbReference type="Pfam" id="PF00884">
    <property type="entry name" value="Sulfatase"/>
    <property type="match status" value="1"/>
</dbReference>
<dbReference type="SUPFAM" id="SSF53649">
    <property type="entry name" value="Alkaline phosphatase-like"/>
    <property type="match status" value="1"/>
</dbReference>